<dbReference type="RefSeq" id="WP_338248262.1">
    <property type="nucleotide sequence ID" value="NZ_AP028907.1"/>
</dbReference>
<accession>A0ABN6ZN53</accession>
<dbReference type="Proteomes" id="UP001341135">
    <property type="component" value="Chromosome"/>
</dbReference>
<dbReference type="Gene3D" id="4.10.1150.10">
    <property type="entry name" value="AF2212/PG0164-like"/>
    <property type="match status" value="1"/>
</dbReference>
<sequence length="76" mass="8822">MSRVVEAVYERGVLRPLQDLDLEEGERVTLIIRRERGVVMRKLIEELRDMLEELPALRVDSARAEELYAEGKMHSG</sequence>
<comment type="similarity">
    <text evidence="1 3">Belongs to the UPF0165 family.</text>
</comment>
<name>A0ABN6ZN53_9CREN</name>
<evidence type="ECO:0000256" key="2">
    <source>
        <dbReference type="ARBA" id="ARBA00022649"/>
    </source>
</evidence>
<keyword evidence="5" id="KW-1185">Reference proteome</keyword>
<dbReference type="EMBL" id="AP028907">
    <property type="protein sequence ID" value="BES81663.1"/>
    <property type="molecule type" value="Genomic_DNA"/>
</dbReference>
<dbReference type="Pfam" id="PF01954">
    <property type="entry name" value="AF2212-like"/>
    <property type="match status" value="1"/>
</dbReference>
<organism evidence="4 5">
    <name type="scientific">Pyrodictium abyssi</name>
    <dbReference type="NCBI Taxonomy" id="54256"/>
    <lineage>
        <taxon>Archaea</taxon>
        <taxon>Thermoproteota</taxon>
        <taxon>Thermoprotei</taxon>
        <taxon>Desulfurococcales</taxon>
        <taxon>Pyrodictiaceae</taxon>
        <taxon>Pyrodictium</taxon>
    </lineage>
</organism>
<proteinExistence type="inferred from homology"/>
<protein>
    <recommendedName>
        <fullName evidence="3">Antitoxin</fullName>
    </recommendedName>
</protein>
<dbReference type="InterPro" id="IPR008203">
    <property type="entry name" value="AF2212-like"/>
</dbReference>
<reference evidence="4 5" key="1">
    <citation type="submission" date="2023-09" db="EMBL/GenBank/DDBJ databases">
        <title>Pyrofollis japonicus gen. nov. sp. nov., a novel member of the family Pyrodictiaceae isolated from the Iheya North hydrothermal field.</title>
        <authorList>
            <person name="Miyazaki U."/>
            <person name="Sanari M."/>
            <person name="Tame A."/>
            <person name="Kitajima M."/>
            <person name="Okamoto A."/>
            <person name="Sawayama S."/>
            <person name="Miyazaki J."/>
            <person name="Takai K."/>
            <person name="Nakagawa S."/>
        </authorList>
    </citation>
    <scope>NUCLEOTIDE SEQUENCE [LARGE SCALE GENOMIC DNA]</scope>
    <source>
        <strain evidence="4 5">AV2</strain>
    </source>
</reference>
<evidence type="ECO:0000313" key="4">
    <source>
        <dbReference type="EMBL" id="BES81663.1"/>
    </source>
</evidence>
<dbReference type="GeneID" id="89289247"/>
<dbReference type="SUPFAM" id="SSF141694">
    <property type="entry name" value="AF2212/PG0164-like"/>
    <property type="match status" value="1"/>
</dbReference>
<dbReference type="InterPro" id="IPR024069">
    <property type="entry name" value="AF2212-like_dom_sf"/>
</dbReference>
<gene>
    <name evidence="4" type="ORF">PABY_12300</name>
</gene>
<comment type="function">
    <text evidence="3">Antitoxin component of a type II toxin-antitoxin (TA) system.</text>
</comment>
<evidence type="ECO:0000256" key="3">
    <source>
        <dbReference type="RuleBase" id="RU368051"/>
    </source>
</evidence>
<keyword evidence="2 3" id="KW-1277">Toxin-antitoxin system</keyword>
<evidence type="ECO:0000256" key="1">
    <source>
        <dbReference type="ARBA" id="ARBA00006615"/>
    </source>
</evidence>
<evidence type="ECO:0000313" key="5">
    <source>
        <dbReference type="Proteomes" id="UP001341135"/>
    </source>
</evidence>